<keyword evidence="4" id="KW-1185">Reference proteome</keyword>
<dbReference type="InterPro" id="IPR019886">
    <property type="entry name" value="Na_symporter_ssu"/>
</dbReference>
<feature type="transmembrane region" description="Helical" evidence="1">
    <location>
        <begin position="20"/>
        <end position="40"/>
    </location>
</feature>
<protein>
    <submittedName>
        <fullName evidence="3">Putative solute:sodium symporter small subunit</fullName>
    </submittedName>
</protein>
<dbReference type="KEGG" id="ast:Asulf_00605"/>
<dbReference type="HOGENOM" id="CLU_184955_0_0_2"/>
<organism evidence="3 4">
    <name type="scientific">Archaeoglobus sulfaticallidus PM70-1</name>
    <dbReference type="NCBI Taxonomy" id="387631"/>
    <lineage>
        <taxon>Archaea</taxon>
        <taxon>Methanobacteriati</taxon>
        <taxon>Methanobacteriota</taxon>
        <taxon>Archaeoglobi</taxon>
        <taxon>Archaeoglobales</taxon>
        <taxon>Archaeoglobaceae</taxon>
        <taxon>Archaeoglobus</taxon>
    </lineage>
</organism>
<accession>N0BKD2</accession>
<keyword evidence="1" id="KW-1133">Transmembrane helix</keyword>
<feature type="transmembrane region" description="Helical" evidence="1">
    <location>
        <begin position="52"/>
        <end position="73"/>
    </location>
</feature>
<dbReference type="Proteomes" id="UP000013307">
    <property type="component" value="Chromosome"/>
</dbReference>
<keyword evidence="1" id="KW-0472">Membrane</keyword>
<dbReference type="EMBL" id="CP005290">
    <property type="protein sequence ID" value="AGK60625.1"/>
    <property type="molecule type" value="Genomic_DNA"/>
</dbReference>
<evidence type="ECO:0000259" key="2">
    <source>
        <dbReference type="Pfam" id="PF13937"/>
    </source>
</evidence>
<name>N0BKD2_9EURY</name>
<evidence type="ECO:0000313" key="3">
    <source>
        <dbReference type="EMBL" id="AGK60625.1"/>
    </source>
</evidence>
<evidence type="ECO:0000256" key="1">
    <source>
        <dbReference type="SAM" id="Phobius"/>
    </source>
</evidence>
<proteinExistence type="predicted"/>
<evidence type="ECO:0000313" key="4">
    <source>
        <dbReference type="Proteomes" id="UP000013307"/>
    </source>
</evidence>
<dbReference type="eggNOG" id="arCOG06362">
    <property type="taxonomic scope" value="Archaea"/>
</dbReference>
<gene>
    <name evidence="3" type="ORF">Asulf_00605</name>
</gene>
<keyword evidence="1" id="KW-0812">Transmembrane</keyword>
<dbReference type="NCBIfam" id="TIGR03647">
    <property type="entry name" value="Na_symport_sm"/>
    <property type="match status" value="1"/>
</dbReference>
<dbReference type="Pfam" id="PF13937">
    <property type="entry name" value="DUF4212"/>
    <property type="match status" value="1"/>
</dbReference>
<feature type="domain" description="Sodium symporter small subunit" evidence="2">
    <location>
        <begin position="9"/>
        <end position="80"/>
    </location>
</feature>
<dbReference type="STRING" id="387631.Asulf_00605"/>
<sequence>MEEVSDLSERYWKRLKKITIIWMLAWTFPAILLHIPVEFMRRIYFNGIPMHWFNAAFLAIVIGIALIFLYAYVMDRTDRELLGR</sequence>
<reference evidence="3 4" key="1">
    <citation type="journal article" date="2013" name="Genome Announc.">
        <title>Complete Genome Sequence of the Thermophilic and Facultatively Chemolithoautotrophic Sulfate Reducer Archaeoglobus sulfaticallidus Strain PM70-1T.</title>
        <authorList>
            <person name="Stokke R."/>
            <person name="Hocking W.P."/>
            <person name="Steinsbu B.O."/>
            <person name="Steen I.H."/>
        </authorList>
    </citation>
    <scope>NUCLEOTIDE SEQUENCE [LARGE SCALE GENOMIC DNA]</scope>
    <source>
        <strain evidence="3">PM70-1</strain>
    </source>
</reference>
<dbReference type="AlphaFoldDB" id="N0BKD2"/>